<dbReference type="Proteomes" id="UP000055060">
    <property type="component" value="Unassembled WGS sequence"/>
</dbReference>
<evidence type="ECO:0000259" key="2">
    <source>
        <dbReference type="Pfam" id="PF11638"/>
    </source>
</evidence>
<evidence type="ECO:0000313" key="4">
    <source>
        <dbReference type="Proteomes" id="UP000055060"/>
    </source>
</evidence>
<gene>
    <name evidence="3" type="ORF">LARV_00922</name>
</gene>
<dbReference type="STRING" id="360412.LARV_00922"/>
<dbReference type="OrthoDB" id="145188at2"/>
<keyword evidence="4" id="KW-1185">Reference proteome</keyword>
<feature type="region of interest" description="Disordered" evidence="1">
    <location>
        <begin position="93"/>
        <end position="113"/>
    </location>
</feature>
<accession>A0A0S7BF50</accession>
<dbReference type="Gene3D" id="3.30.300.180">
    <property type="match status" value="1"/>
</dbReference>
<proteinExistence type="predicted"/>
<dbReference type="InterPro" id="IPR038454">
    <property type="entry name" value="DnaA_N_sf"/>
</dbReference>
<evidence type="ECO:0000256" key="1">
    <source>
        <dbReference type="SAM" id="MobiDB-lite"/>
    </source>
</evidence>
<evidence type="ECO:0000313" key="3">
    <source>
        <dbReference type="EMBL" id="GAP13171.1"/>
    </source>
</evidence>
<organism evidence="3">
    <name type="scientific">Longilinea arvoryzae</name>
    <dbReference type="NCBI Taxonomy" id="360412"/>
    <lineage>
        <taxon>Bacteria</taxon>
        <taxon>Bacillati</taxon>
        <taxon>Chloroflexota</taxon>
        <taxon>Anaerolineae</taxon>
        <taxon>Anaerolineales</taxon>
        <taxon>Anaerolineaceae</taxon>
        <taxon>Longilinea</taxon>
    </lineage>
</organism>
<dbReference type="Pfam" id="PF11638">
    <property type="entry name" value="DnaA_N"/>
    <property type="match status" value="1"/>
</dbReference>
<feature type="compositionally biased region" description="Acidic residues" evidence="1">
    <location>
        <begin position="93"/>
        <end position="104"/>
    </location>
</feature>
<feature type="region of interest" description="Disordered" evidence="1">
    <location>
        <begin position="559"/>
        <end position="579"/>
    </location>
</feature>
<dbReference type="EMBL" id="DF967972">
    <property type="protein sequence ID" value="GAP13171.1"/>
    <property type="molecule type" value="Genomic_DNA"/>
</dbReference>
<reference evidence="3" key="1">
    <citation type="submission" date="2015-07" db="EMBL/GenBank/DDBJ databases">
        <title>Draft Genome Sequences of Anaerolinea thermolimosa IMO-1, Bellilinea caldifistulae GOMI-1, Leptolinea tardivitalis YMTK-2, Levilinea saccharolytica KIBI-1,Longilinea arvoryzae KOME-1, Previously Described as Members of the Anaerolineaceae (Chloroflexi).</title>
        <authorList>
            <person name="Sekiguchi Y."/>
            <person name="Ohashi A."/>
            <person name="Matsuura N."/>
            <person name="Tourlousse M.D."/>
        </authorList>
    </citation>
    <scope>NUCLEOTIDE SEQUENCE [LARGE SCALE GENOMIC DNA]</scope>
    <source>
        <strain evidence="3">KOME-1</strain>
    </source>
</reference>
<dbReference type="AlphaFoldDB" id="A0A0S7BF50"/>
<feature type="domain" description="DnaA N-terminal" evidence="2">
    <location>
        <begin position="12"/>
        <end position="73"/>
    </location>
</feature>
<dbReference type="InterPro" id="IPR024633">
    <property type="entry name" value="DnaA_N_dom"/>
</dbReference>
<dbReference type="RefSeq" id="WP_075072523.1">
    <property type="nucleotide sequence ID" value="NZ_DF967972.1"/>
</dbReference>
<sequence>MTAVSDNFDSPQKIWDWILSNLQHEMSRAWFDTWVKPAVPLSFADGVFTLGCHNQHTIDWLNSRLKATIERQLSGMLGQSVELTIVLLTDVQAEDEEQDDDPEPGEANVPSDDTYEPVYASLRDALLQPERVVKMPVYFLRWLPYVGARTIFEVVGIWQEFYLSSRGKQPAGGEKVATRIENVCRWAGVSRAQLFRDFGTGSSLNWFVGKIETDHERDRQTGRSKKSANKYALYGIPLTPGDAEDLAVYLRAKDIQRDPANALREAIAVQLNEILRYPFRALPEKFKESLPRRIMVQDVVKSLVGRRLEGELSDLVDQLSDRLLAPGDFILLRWYFLQNWLPLLGHDAAMLITLLRNQCFFNDETGEIRDTVWIHGGLSILAARLGIENPRQVALWFPAALERGSHKDTITQATAQENARRQRLQERIAAFVQRSDYRSNGGTYDWCFQVQRMDPLTPEDEQVKQAALNLLLSADDADVLHELYRLLDQQSNDCFETLKEEGMIVLRLSKTANDCSETLKMVLNDWIETVKTLPNDCFETLLKILRGFKDSQIQKETSSNQDSYAVADRPTGQVGEEEAQENVWKFDDLLSRVNSRNRSALIAQEKSPNAFVSWILYGVANAGVQNPLSLAVARLCDQPGVSAGGIFDRLASYSPAVLARKYRKSLTWQGNADPDWNLAFKGVDWDRLSLLPDLLNLTIQPGDEA</sequence>
<name>A0A0S7BF50_9CHLR</name>
<protein>
    <submittedName>
        <fullName evidence="3">ATPase</fullName>
    </submittedName>
</protein>